<reference evidence="4" key="1">
    <citation type="journal article" date="2019" name="Int. J. Syst. Evol. Microbiol.">
        <title>The Global Catalogue of Microorganisms (GCM) 10K type strain sequencing project: providing services to taxonomists for standard genome sequencing and annotation.</title>
        <authorList>
            <consortium name="The Broad Institute Genomics Platform"/>
            <consortium name="The Broad Institute Genome Sequencing Center for Infectious Disease"/>
            <person name="Wu L."/>
            <person name="Ma J."/>
        </authorList>
    </citation>
    <scope>NUCLEOTIDE SEQUENCE [LARGE SCALE GENOMIC DNA]</scope>
    <source>
        <strain evidence="4">JCM 19134</strain>
    </source>
</reference>
<evidence type="ECO:0000259" key="2">
    <source>
        <dbReference type="Pfam" id="PF01551"/>
    </source>
</evidence>
<proteinExistence type="predicted"/>
<evidence type="ECO:0000256" key="1">
    <source>
        <dbReference type="SAM" id="SignalP"/>
    </source>
</evidence>
<dbReference type="SUPFAM" id="SSF51261">
    <property type="entry name" value="Duplicated hybrid motif"/>
    <property type="match status" value="1"/>
</dbReference>
<feature type="chain" id="PRO_5043730203" evidence="1">
    <location>
        <begin position="48"/>
        <end position="303"/>
    </location>
</feature>
<dbReference type="PANTHER" id="PTHR21666:SF285">
    <property type="entry name" value="M23 FAMILY METALLOPEPTIDASE"/>
    <property type="match status" value="1"/>
</dbReference>
<protein>
    <submittedName>
        <fullName evidence="3">M23 family metallopeptidase</fullName>
    </submittedName>
</protein>
<dbReference type="EMBL" id="BAABLX010000007">
    <property type="protein sequence ID" value="GAA4933505.1"/>
    <property type="molecule type" value="Genomic_DNA"/>
</dbReference>
<dbReference type="InterPro" id="IPR011055">
    <property type="entry name" value="Dup_hybrid_motif"/>
</dbReference>
<dbReference type="InterPro" id="IPR016047">
    <property type="entry name" value="M23ase_b-sheet_dom"/>
</dbReference>
<dbReference type="Proteomes" id="UP001409585">
    <property type="component" value="Unassembled WGS sequence"/>
</dbReference>
<dbReference type="CDD" id="cd12797">
    <property type="entry name" value="M23_peptidase"/>
    <property type="match status" value="1"/>
</dbReference>
<evidence type="ECO:0000313" key="3">
    <source>
        <dbReference type="EMBL" id="GAA4933505.1"/>
    </source>
</evidence>
<keyword evidence="1" id="KW-0732">Signal</keyword>
<keyword evidence="4" id="KW-1185">Reference proteome</keyword>
<dbReference type="PANTHER" id="PTHR21666">
    <property type="entry name" value="PEPTIDASE-RELATED"/>
    <property type="match status" value="1"/>
</dbReference>
<dbReference type="Gene3D" id="2.70.70.10">
    <property type="entry name" value="Glucose Permease (Domain IIA)"/>
    <property type="match status" value="1"/>
</dbReference>
<organism evidence="3 4">
    <name type="scientific">Halioxenophilus aromaticivorans</name>
    <dbReference type="NCBI Taxonomy" id="1306992"/>
    <lineage>
        <taxon>Bacteria</taxon>
        <taxon>Pseudomonadati</taxon>
        <taxon>Pseudomonadota</taxon>
        <taxon>Gammaproteobacteria</taxon>
        <taxon>Alteromonadales</taxon>
        <taxon>Alteromonadaceae</taxon>
        <taxon>Halioxenophilus</taxon>
    </lineage>
</organism>
<sequence length="303" mass="32800">MAFIPSVKSNRFSTLATRLVSTLPSLVKSIARTAAALALCAAPLSHALEFDRTVQQGAILVGQVAPGSAVRFAKREVSVSDEGYFVIGLDRDEGKQIAVSVTQPGETEAKVHRFDVSLREYKLQRVDGVPQSTVTPNPEQVARSRKEAAAAWRARDHDSDLQYYRAEFQWPLIGPISGVYGSQRIYNGVPKRPHYGVDVAKPTGTRVVAPAGGVVRLAHPDMFFSGGTLIIDHGQGLSSSFLHLSKILVEPGQTVAAGDEVAEVGATGRATGPHLDWRMNWFNKRVDPTLLVGPMPKPQEVTQ</sequence>
<dbReference type="Pfam" id="PF01551">
    <property type="entry name" value="Peptidase_M23"/>
    <property type="match status" value="1"/>
</dbReference>
<comment type="caution">
    <text evidence="3">The sequence shown here is derived from an EMBL/GenBank/DDBJ whole genome shotgun (WGS) entry which is preliminary data.</text>
</comment>
<feature type="signal peptide" evidence="1">
    <location>
        <begin position="1"/>
        <end position="47"/>
    </location>
</feature>
<feature type="domain" description="M23ase beta-sheet core" evidence="2">
    <location>
        <begin position="193"/>
        <end position="288"/>
    </location>
</feature>
<accession>A0AAV3TY56</accession>
<dbReference type="GO" id="GO:0004222">
    <property type="term" value="F:metalloendopeptidase activity"/>
    <property type="evidence" value="ECO:0007669"/>
    <property type="project" value="TreeGrafter"/>
</dbReference>
<dbReference type="FunFam" id="2.70.70.10:FF:000019">
    <property type="entry name" value="M23 family peptidase"/>
    <property type="match status" value="1"/>
</dbReference>
<gene>
    <name evidence="3" type="ORF">GCM10025791_07720</name>
</gene>
<evidence type="ECO:0000313" key="4">
    <source>
        <dbReference type="Proteomes" id="UP001409585"/>
    </source>
</evidence>
<dbReference type="RefSeq" id="WP_345417337.1">
    <property type="nucleotide sequence ID" value="NZ_AP031496.1"/>
</dbReference>
<dbReference type="AlphaFoldDB" id="A0AAV3TY56"/>
<name>A0AAV3TY56_9ALTE</name>
<dbReference type="InterPro" id="IPR050570">
    <property type="entry name" value="Cell_wall_metabolism_enzyme"/>
</dbReference>